<keyword evidence="6" id="KW-0285">Flavoprotein</keyword>
<name>A0A2K1QGE0_9PEZI</name>
<dbReference type="GO" id="GO:0008531">
    <property type="term" value="F:riboflavin kinase activity"/>
    <property type="evidence" value="ECO:0007669"/>
    <property type="project" value="UniProtKB-EC"/>
</dbReference>
<evidence type="ECO:0000256" key="3">
    <source>
        <dbReference type="ARBA" id="ARBA00010108"/>
    </source>
</evidence>
<comment type="function">
    <text evidence="1">Catalyzes the phosphorylation of riboflavin (vitamin B2) to form flavin mononucleotide (FMN) coenzyme.</text>
</comment>
<dbReference type="SUPFAM" id="SSF82114">
    <property type="entry name" value="Riboflavin kinase-like"/>
    <property type="match status" value="1"/>
</dbReference>
<dbReference type="Proteomes" id="UP000243797">
    <property type="component" value="Unassembled WGS sequence"/>
</dbReference>
<dbReference type="AlphaFoldDB" id="A0A2K1QGE0"/>
<evidence type="ECO:0000256" key="5">
    <source>
        <dbReference type="ARBA" id="ARBA00017394"/>
    </source>
</evidence>
<keyword evidence="11" id="KW-0067">ATP-binding</keyword>
<proteinExistence type="inferred from homology"/>
<comment type="caution">
    <text evidence="16">The sequence shown here is derived from an EMBL/GenBank/DDBJ whole genome shotgun (WGS) entry which is preliminary data.</text>
</comment>
<evidence type="ECO:0000256" key="12">
    <source>
        <dbReference type="ARBA" id="ARBA00029960"/>
    </source>
</evidence>
<dbReference type="InterPro" id="IPR023465">
    <property type="entry name" value="Riboflavin_kinase_dom_sf"/>
</dbReference>
<evidence type="ECO:0000259" key="15">
    <source>
        <dbReference type="SMART" id="SM00904"/>
    </source>
</evidence>
<evidence type="ECO:0000256" key="7">
    <source>
        <dbReference type="ARBA" id="ARBA00022643"/>
    </source>
</evidence>
<accession>A0A2K1QGE0</accession>
<evidence type="ECO:0000256" key="4">
    <source>
        <dbReference type="ARBA" id="ARBA00012105"/>
    </source>
</evidence>
<dbReference type="STRING" id="2082308.A0A2K1QGE0"/>
<evidence type="ECO:0000256" key="13">
    <source>
        <dbReference type="ARBA" id="ARBA00047880"/>
    </source>
</evidence>
<evidence type="ECO:0000313" key="16">
    <source>
        <dbReference type="EMBL" id="PNS14236.1"/>
    </source>
</evidence>
<dbReference type="SMART" id="SM00904">
    <property type="entry name" value="Flavokinase"/>
    <property type="match status" value="1"/>
</dbReference>
<evidence type="ECO:0000256" key="8">
    <source>
        <dbReference type="ARBA" id="ARBA00022679"/>
    </source>
</evidence>
<comment type="similarity">
    <text evidence="3">Belongs to the flavokinase family.</text>
</comment>
<keyword evidence="7" id="KW-0288">FMN</keyword>
<evidence type="ECO:0000256" key="9">
    <source>
        <dbReference type="ARBA" id="ARBA00022741"/>
    </source>
</evidence>
<dbReference type="InterPro" id="IPR023468">
    <property type="entry name" value="Riboflavin_kinase"/>
</dbReference>
<dbReference type="InterPro" id="IPR015865">
    <property type="entry name" value="Riboflavin_kinase_bac/euk"/>
</dbReference>
<gene>
    <name evidence="16" type="ORF">CAC42_6749</name>
</gene>
<feature type="region of interest" description="Disordered" evidence="14">
    <location>
        <begin position="102"/>
        <end position="127"/>
    </location>
</feature>
<dbReference type="PANTHER" id="PTHR22749:SF6">
    <property type="entry name" value="RIBOFLAVIN KINASE"/>
    <property type="match status" value="1"/>
</dbReference>
<keyword evidence="8" id="KW-0808">Transferase</keyword>
<dbReference type="UniPathway" id="UPA00276">
    <property type="reaction ID" value="UER00406"/>
</dbReference>
<dbReference type="GO" id="GO:0009398">
    <property type="term" value="P:FMN biosynthetic process"/>
    <property type="evidence" value="ECO:0007669"/>
    <property type="project" value="UniProtKB-UniPathway"/>
</dbReference>
<dbReference type="Gene3D" id="2.40.30.30">
    <property type="entry name" value="Riboflavin kinase-like"/>
    <property type="match status" value="1"/>
</dbReference>
<dbReference type="EC" id="2.7.1.26" evidence="4"/>
<evidence type="ECO:0000256" key="6">
    <source>
        <dbReference type="ARBA" id="ARBA00022630"/>
    </source>
</evidence>
<feature type="region of interest" description="Disordered" evidence="14">
    <location>
        <begin position="1"/>
        <end position="24"/>
    </location>
</feature>
<comment type="pathway">
    <text evidence="2">Cofactor biosynthesis; FMN biosynthesis; FMN from riboflavin (ATP route): step 1/1.</text>
</comment>
<dbReference type="GO" id="GO:0005739">
    <property type="term" value="C:mitochondrion"/>
    <property type="evidence" value="ECO:0007669"/>
    <property type="project" value="TreeGrafter"/>
</dbReference>
<dbReference type="GO" id="GO:0009231">
    <property type="term" value="P:riboflavin biosynthetic process"/>
    <property type="evidence" value="ECO:0007669"/>
    <property type="project" value="InterPro"/>
</dbReference>
<evidence type="ECO:0000256" key="11">
    <source>
        <dbReference type="ARBA" id="ARBA00022840"/>
    </source>
</evidence>
<organism evidence="16 17">
    <name type="scientific">Sphaceloma murrayae</name>
    <dbReference type="NCBI Taxonomy" id="2082308"/>
    <lineage>
        <taxon>Eukaryota</taxon>
        <taxon>Fungi</taxon>
        <taxon>Dikarya</taxon>
        <taxon>Ascomycota</taxon>
        <taxon>Pezizomycotina</taxon>
        <taxon>Dothideomycetes</taxon>
        <taxon>Dothideomycetidae</taxon>
        <taxon>Myriangiales</taxon>
        <taxon>Elsinoaceae</taxon>
        <taxon>Sphaceloma</taxon>
    </lineage>
</organism>
<sequence length="227" mass="25079">MHRPDTPREPVAGPDSGPAPPFPLRLDGEVIKGFGRGSKEVPDHLVPYLPDHIRLTHPPLPQLGIPTANLPIEGLAIGGHDDLQSGVYYGWASLSSYDSAKDQSTSHSLPAVDGAAEGTAPSRPQQTDLVPAVGKEGVFPMCMSIGWNPYYKNEKRSVEVHIMHSFARDFYGARMKVLILGFIRPEYDYTSLEGLVEDIRTDIDVSLKSLKREGYEKLRDEGWLVDF</sequence>
<dbReference type="OrthoDB" id="276388at2759"/>
<feature type="domain" description="Riboflavin kinase" evidence="15">
    <location>
        <begin position="19"/>
        <end position="211"/>
    </location>
</feature>
<evidence type="ECO:0000313" key="17">
    <source>
        <dbReference type="Proteomes" id="UP000243797"/>
    </source>
</evidence>
<keyword evidence="9" id="KW-0547">Nucleotide-binding</keyword>
<evidence type="ECO:0000256" key="10">
    <source>
        <dbReference type="ARBA" id="ARBA00022777"/>
    </source>
</evidence>
<dbReference type="GO" id="GO:0005524">
    <property type="term" value="F:ATP binding"/>
    <property type="evidence" value="ECO:0007669"/>
    <property type="project" value="UniProtKB-KW"/>
</dbReference>
<dbReference type="InParanoid" id="A0A2K1QGE0"/>
<dbReference type="PANTHER" id="PTHR22749">
    <property type="entry name" value="RIBOFLAVIN KINASE/FMN ADENYLYLTRANSFERASE"/>
    <property type="match status" value="1"/>
</dbReference>
<reference evidence="16 17" key="1">
    <citation type="submission" date="2017-06" db="EMBL/GenBank/DDBJ databases">
        <title>Draft genome sequence of a variant of Elsinoe murrayae.</title>
        <authorList>
            <person name="Cheng Q."/>
        </authorList>
    </citation>
    <scope>NUCLEOTIDE SEQUENCE [LARGE SCALE GENOMIC DNA]</scope>
    <source>
        <strain evidence="16 17">CQ-2017a</strain>
    </source>
</reference>
<comment type="catalytic activity">
    <reaction evidence="13">
        <text>riboflavin + ATP = FMN + ADP + H(+)</text>
        <dbReference type="Rhea" id="RHEA:14357"/>
        <dbReference type="ChEBI" id="CHEBI:15378"/>
        <dbReference type="ChEBI" id="CHEBI:30616"/>
        <dbReference type="ChEBI" id="CHEBI:57986"/>
        <dbReference type="ChEBI" id="CHEBI:58210"/>
        <dbReference type="ChEBI" id="CHEBI:456216"/>
        <dbReference type="EC" id="2.7.1.26"/>
    </reaction>
</comment>
<evidence type="ECO:0000256" key="1">
    <source>
        <dbReference type="ARBA" id="ARBA00003572"/>
    </source>
</evidence>
<evidence type="ECO:0000256" key="2">
    <source>
        <dbReference type="ARBA" id="ARBA00005201"/>
    </source>
</evidence>
<dbReference type="FunCoup" id="A0A2K1QGE0">
    <property type="interactions" value="372"/>
</dbReference>
<evidence type="ECO:0000256" key="14">
    <source>
        <dbReference type="SAM" id="MobiDB-lite"/>
    </source>
</evidence>
<dbReference type="EMBL" id="NKHZ01000088">
    <property type="protein sequence ID" value="PNS14236.1"/>
    <property type="molecule type" value="Genomic_DNA"/>
</dbReference>
<keyword evidence="17" id="KW-1185">Reference proteome</keyword>
<dbReference type="Pfam" id="PF01687">
    <property type="entry name" value="Flavokinase"/>
    <property type="match status" value="1"/>
</dbReference>
<protein>
    <recommendedName>
        <fullName evidence="5">Riboflavin kinase</fullName>
        <ecNumber evidence="4">2.7.1.26</ecNumber>
    </recommendedName>
    <alternativeName>
        <fullName evidence="12">Flavin mononucleotide kinase 1</fullName>
    </alternativeName>
</protein>
<keyword evidence="10 16" id="KW-0418">Kinase</keyword>